<dbReference type="InterPro" id="IPR016181">
    <property type="entry name" value="Acyl_CoA_acyltransferase"/>
</dbReference>
<evidence type="ECO:0000259" key="1">
    <source>
        <dbReference type="PROSITE" id="PS51186"/>
    </source>
</evidence>
<dbReference type="InterPro" id="IPR013653">
    <property type="entry name" value="GCN5-like_dom"/>
</dbReference>
<comment type="caution">
    <text evidence="2">The sequence shown here is derived from an EMBL/GenBank/DDBJ whole genome shotgun (WGS) entry which is preliminary data.</text>
</comment>
<sequence>MICVRRARPGDAAAIGAVHVSAWRNTYAGVLPDDYLAGLSAVRHAAGYERAIADRRNGHAMFVAVASGPDAPPGRPEGGGDGGGAVVGFVSGGRGRRPGLCGEPVAGSGEVETLYLLDDYRDRGIGRRLMRAMAAHLAAVGCRSAVLWVLSDNPTRWFYQRLGGRAAAREVIRFAGRQVEQTAYLWDPINILLMATASAPER</sequence>
<keyword evidence="3" id="KW-1185">Reference proteome</keyword>
<dbReference type="SUPFAM" id="SSF55729">
    <property type="entry name" value="Acyl-CoA N-acyltransferases (Nat)"/>
    <property type="match status" value="1"/>
</dbReference>
<name>A0ABN1FLS9_9PROT</name>
<accession>A0ABN1FLS9</accession>
<organism evidence="2 3">
    <name type="scientific">Craurococcus roseus</name>
    <dbReference type="NCBI Taxonomy" id="77585"/>
    <lineage>
        <taxon>Bacteria</taxon>
        <taxon>Pseudomonadati</taxon>
        <taxon>Pseudomonadota</taxon>
        <taxon>Alphaproteobacteria</taxon>
        <taxon>Acetobacterales</taxon>
        <taxon>Acetobacteraceae</taxon>
        <taxon>Craurococcus</taxon>
    </lineage>
</organism>
<proteinExistence type="predicted"/>
<dbReference type="Gene3D" id="3.40.630.30">
    <property type="match status" value="1"/>
</dbReference>
<gene>
    <name evidence="2" type="ORF">GCM10009416_34850</name>
</gene>
<evidence type="ECO:0000313" key="2">
    <source>
        <dbReference type="EMBL" id="GAA0593511.1"/>
    </source>
</evidence>
<dbReference type="EMBL" id="BAAAFZ010000055">
    <property type="protein sequence ID" value="GAA0593511.1"/>
    <property type="molecule type" value="Genomic_DNA"/>
</dbReference>
<dbReference type="InterPro" id="IPR000182">
    <property type="entry name" value="GNAT_dom"/>
</dbReference>
<dbReference type="Proteomes" id="UP001501588">
    <property type="component" value="Unassembled WGS sequence"/>
</dbReference>
<dbReference type="PROSITE" id="PS51186">
    <property type="entry name" value="GNAT"/>
    <property type="match status" value="1"/>
</dbReference>
<dbReference type="CDD" id="cd04301">
    <property type="entry name" value="NAT_SF"/>
    <property type="match status" value="1"/>
</dbReference>
<evidence type="ECO:0000313" key="3">
    <source>
        <dbReference type="Proteomes" id="UP001501588"/>
    </source>
</evidence>
<reference evidence="2 3" key="1">
    <citation type="journal article" date="2019" name="Int. J. Syst. Evol. Microbiol.">
        <title>The Global Catalogue of Microorganisms (GCM) 10K type strain sequencing project: providing services to taxonomists for standard genome sequencing and annotation.</title>
        <authorList>
            <consortium name="The Broad Institute Genomics Platform"/>
            <consortium name="The Broad Institute Genome Sequencing Center for Infectious Disease"/>
            <person name="Wu L."/>
            <person name="Ma J."/>
        </authorList>
    </citation>
    <scope>NUCLEOTIDE SEQUENCE [LARGE SCALE GENOMIC DNA]</scope>
    <source>
        <strain evidence="2 3">JCM 9933</strain>
    </source>
</reference>
<dbReference type="Pfam" id="PF08445">
    <property type="entry name" value="FR47"/>
    <property type="match status" value="1"/>
</dbReference>
<dbReference type="RefSeq" id="WP_343896653.1">
    <property type="nucleotide sequence ID" value="NZ_BAAAFZ010000055.1"/>
</dbReference>
<protein>
    <submittedName>
        <fullName evidence="2">GNAT family N-acetyltransferase</fullName>
    </submittedName>
</protein>
<feature type="domain" description="N-acetyltransferase" evidence="1">
    <location>
        <begin position="2"/>
        <end position="198"/>
    </location>
</feature>